<dbReference type="PROSITE" id="PS50309">
    <property type="entry name" value="DC"/>
    <property type="match status" value="1"/>
</dbReference>
<dbReference type="GO" id="GO:0035556">
    <property type="term" value="P:intracellular signal transduction"/>
    <property type="evidence" value="ECO:0007669"/>
    <property type="project" value="InterPro"/>
</dbReference>
<reference evidence="6" key="1">
    <citation type="submission" date="2017-02" db="UniProtKB">
        <authorList>
            <consortium name="WormBaseParasite"/>
        </authorList>
    </citation>
    <scope>IDENTIFICATION</scope>
</reference>
<dbReference type="Proteomes" id="UP000274756">
    <property type="component" value="Unassembled WGS sequence"/>
</dbReference>
<gene>
    <name evidence="3" type="ORF">DME_LOCUS9941</name>
</gene>
<dbReference type="SUPFAM" id="SSF89837">
    <property type="entry name" value="Doublecortin (DC)"/>
    <property type="match status" value="1"/>
</dbReference>
<evidence type="ECO:0000313" key="4">
    <source>
        <dbReference type="Proteomes" id="UP000038040"/>
    </source>
</evidence>
<feature type="region of interest" description="Disordered" evidence="1">
    <location>
        <begin position="36"/>
        <end position="112"/>
    </location>
</feature>
<dbReference type="Pfam" id="PF03607">
    <property type="entry name" value="DCX"/>
    <property type="match status" value="1"/>
</dbReference>
<dbReference type="WBParaSite" id="DME_0000727301-mRNA-1">
    <property type="protein sequence ID" value="DME_0000727301-mRNA-1"/>
    <property type="gene ID" value="DME_0000727301"/>
</dbReference>
<dbReference type="AlphaFoldDB" id="A0A0N4UI56"/>
<dbReference type="OrthoDB" id="1738954at2759"/>
<dbReference type="EMBL" id="UYYG01001196">
    <property type="protein sequence ID" value="VDN59968.1"/>
    <property type="molecule type" value="Genomic_DNA"/>
</dbReference>
<keyword evidence="5" id="KW-1185">Reference proteome</keyword>
<accession>A0A0N4UI56</accession>
<feature type="compositionally biased region" description="Basic and acidic residues" evidence="1">
    <location>
        <begin position="97"/>
        <end position="112"/>
    </location>
</feature>
<protein>
    <submittedName>
        <fullName evidence="6">Doublecortin domain-containing protein</fullName>
    </submittedName>
</protein>
<proteinExistence type="predicted"/>
<evidence type="ECO:0000313" key="5">
    <source>
        <dbReference type="Proteomes" id="UP000274756"/>
    </source>
</evidence>
<name>A0A0N4UI56_DRAME</name>
<evidence type="ECO:0000256" key="1">
    <source>
        <dbReference type="SAM" id="MobiDB-lite"/>
    </source>
</evidence>
<dbReference type="Proteomes" id="UP000038040">
    <property type="component" value="Unplaced"/>
</dbReference>
<evidence type="ECO:0000313" key="6">
    <source>
        <dbReference type="WBParaSite" id="DME_0000727301-mRNA-1"/>
    </source>
</evidence>
<sequence>MDAVSDRIGLVNGANRLYTMDGQLIKSLEELENDKPVKPCRLSRSVELNKTNAKSTSKHAKQSISNKEINEQSQQSDNVNLKPSHKKEGSKSILALNRDDTSIESKKTNERSNRVLKPTKIASTANNANNMQGILSTKKSQFLLIEAKN</sequence>
<feature type="compositionally biased region" description="Polar residues" evidence="1">
    <location>
        <begin position="62"/>
        <end position="81"/>
    </location>
</feature>
<reference evidence="3 5" key="2">
    <citation type="submission" date="2018-11" db="EMBL/GenBank/DDBJ databases">
        <authorList>
            <consortium name="Pathogen Informatics"/>
        </authorList>
    </citation>
    <scope>NUCLEOTIDE SEQUENCE [LARGE SCALE GENOMIC DNA]</scope>
</reference>
<feature type="compositionally biased region" description="Polar residues" evidence="1">
    <location>
        <begin position="46"/>
        <end position="55"/>
    </location>
</feature>
<dbReference type="InterPro" id="IPR003533">
    <property type="entry name" value="Doublecortin_dom"/>
</dbReference>
<organism evidence="4 6">
    <name type="scientific">Dracunculus medinensis</name>
    <name type="common">Guinea worm</name>
    <dbReference type="NCBI Taxonomy" id="318479"/>
    <lineage>
        <taxon>Eukaryota</taxon>
        <taxon>Metazoa</taxon>
        <taxon>Ecdysozoa</taxon>
        <taxon>Nematoda</taxon>
        <taxon>Chromadorea</taxon>
        <taxon>Rhabditida</taxon>
        <taxon>Spirurina</taxon>
        <taxon>Dracunculoidea</taxon>
        <taxon>Dracunculidae</taxon>
        <taxon>Dracunculus</taxon>
    </lineage>
</organism>
<evidence type="ECO:0000259" key="2">
    <source>
        <dbReference type="PROSITE" id="PS50309"/>
    </source>
</evidence>
<evidence type="ECO:0000313" key="3">
    <source>
        <dbReference type="EMBL" id="VDN59968.1"/>
    </source>
</evidence>
<dbReference type="InterPro" id="IPR036572">
    <property type="entry name" value="Doublecortin_dom_sf"/>
</dbReference>
<feature type="domain" description="Doublecortin" evidence="2">
    <location>
        <begin position="1"/>
        <end position="34"/>
    </location>
</feature>